<accession>R0MAS4</accession>
<dbReference type="Proteomes" id="UP000016927">
    <property type="component" value="Unassembled WGS sequence"/>
</dbReference>
<protein>
    <submittedName>
        <fullName evidence="2">Uncharacterized protein</fullName>
    </submittedName>
</protein>
<name>R0MAS4_NOSB1</name>
<keyword evidence="1" id="KW-0472">Membrane</keyword>
<organism evidence="2 3">
    <name type="scientific">Nosema bombycis (strain CQ1 / CVCC 102059)</name>
    <name type="common">Microsporidian parasite</name>
    <name type="synonym">Pebrine of silkworm</name>
    <dbReference type="NCBI Taxonomy" id="578461"/>
    <lineage>
        <taxon>Eukaryota</taxon>
        <taxon>Fungi</taxon>
        <taxon>Fungi incertae sedis</taxon>
        <taxon>Microsporidia</taxon>
        <taxon>Nosematidae</taxon>
        <taxon>Nosema</taxon>
    </lineage>
</organism>
<dbReference type="VEuPathDB" id="MicrosporidiaDB:NBO_1587g0001"/>
<keyword evidence="3" id="KW-1185">Reference proteome</keyword>
<evidence type="ECO:0000313" key="3">
    <source>
        <dbReference type="Proteomes" id="UP000016927"/>
    </source>
</evidence>
<feature type="transmembrane region" description="Helical" evidence="1">
    <location>
        <begin position="351"/>
        <end position="374"/>
    </location>
</feature>
<dbReference type="AlphaFoldDB" id="R0MAS4"/>
<evidence type="ECO:0000256" key="1">
    <source>
        <dbReference type="SAM" id="Phobius"/>
    </source>
</evidence>
<sequence length="375" mass="43255">MVNYSYFLLCGIVLAKKILQKQLINDSNEMKIKKENFVGVKGFFHRFFGIKTNKPENKHVCVIKTDGEVPVGEPKKNEDEIFLPKVKKKFKFKPFGKSTKDLSKNSNCKKCPDKPTINFGKNYDISNSNSSCIRTENQKNKLNYTFHDEKQHRNYKNNLTATNDLYTNSQKENVMSFKTSQSNFSEITPILIPSATPQTCQKSSNSFSKTNTIPKKEKSSRVSCLDTPITSNVDKEPFNRNIYENKNKDKTSSSAIASPSFVEKEKFAIFEEKKSEDVESEGKWKHDENVPVNESFDVKENYFTFQTLDSPEKFITSNNNNAFKNSALDENSNTFIFEEKPKFNIFNFNKLSIWTILFVATISFTISFFIIMIFK</sequence>
<dbReference type="HOGENOM" id="CLU_737882_0_0_1"/>
<dbReference type="EMBL" id="KB910494">
    <property type="protein sequence ID" value="EOB11145.1"/>
    <property type="molecule type" value="Genomic_DNA"/>
</dbReference>
<keyword evidence="1" id="KW-1133">Transmembrane helix</keyword>
<reference evidence="2 3" key="1">
    <citation type="journal article" date="2013" name="BMC Genomics">
        <title>Comparative genomics of parasitic silkworm microsporidia reveal an association between genome expansion and host adaptation.</title>
        <authorList>
            <person name="Pan G."/>
            <person name="Xu J."/>
            <person name="Li T."/>
            <person name="Xia Q."/>
            <person name="Liu S.L."/>
            <person name="Zhang G."/>
            <person name="Li S."/>
            <person name="Li C."/>
            <person name="Liu H."/>
            <person name="Yang L."/>
            <person name="Liu T."/>
            <person name="Zhang X."/>
            <person name="Wu Z."/>
            <person name="Fan W."/>
            <person name="Dang X."/>
            <person name="Xiang H."/>
            <person name="Tao M."/>
            <person name="Li Y."/>
            <person name="Hu J."/>
            <person name="Li Z."/>
            <person name="Lin L."/>
            <person name="Luo J."/>
            <person name="Geng L."/>
            <person name="Wang L."/>
            <person name="Long M."/>
            <person name="Wan Y."/>
            <person name="He N."/>
            <person name="Zhang Z."/>
            <person name="Lu C."/>
            <person name="Keeling P.J."/>
            <person name="Wang J."/>
            <person name="Xiang Z."/>
            <person name="Zhou Z."/>
        </authorList>
    </citation>
    <scope>NUCLEOTIDE SEQUENCE [LARGE SCALE GENOMIC DNA]</scope>
    <source>
        <strain evidence="3">CQ1 / CVCC 102059</strain>
    </source>
</reference>
<keyword evidence="1" id="KW-0812">Transmembrane</keyword>
<gene>
    <name evidence="2" type="ORF">NBO_1587g0001</name>
</gene>
<evidence type="ECO:0000313" key="2">
    <source>
        <dbReference type="EMBL" id="EOB11145.1"/>
    </source>
</evidence>
<proteinExistence type="predicted"/>